<evidence type="ECO:0000313" key="2">
    <source>
        <dbReference type="EMBL" id="KAB2624368.1"/>
    </source>
</evidence>
<proteinExistence type="predicted"/>
<evidence type="ECO:0000256" key="1">
    <source>
        <dbReference type="SAM" id="MobiDB-lite"/>
    </source>
</evidence>
<keyword evidence="3" id="KW-1185">Reference proteome</keyword>
<gene>
    <name evidence="2" type="ORF">D8674_016028</name>
</gene>
<dbReference type="Proteomes" id="UP000327157">
    <property type="component" value="Chromosome 16"/>
</dbReference>
<feature type="compositionally biased region" description="Basic and acidic residues" evidence="1">
    <location>
        <begin position="83"/>
        <end position="110"/>
    </location>
</feature>
<name>A0A5N5H9T5_9ROSA</name>
<dbReference type="AlphaFoldDB" id="A0A5N5H9T5"/>
<evidence type="ECO:0000313" key="3">
    <source>
        <dbReference type="Proteomes" id="UP000327157"/>
    </source>
</evidence>
<sequence length="124" mass="13565">MIVSRAEPSDVQSTERNQLANMHTNKSRDQEAAAGKLQVQTLPRSNTKPKNEISGGKTATNQETKRKERAVAGGVWGCGWKGKNVESSKGREQEARGREVRRRGMLERGGRGCHQPKPKQGTGG</sequence>
<organism evidence="2 3">
    <name type="scientific">Pyrus ussuriensis x Pyrus communis</name>
    <dbReference type="NCBI Taxonomy" id="2448454"/>
    <lineage>
        <taxon>Eukaryota</taxon>
        <taxon>Viridiplantae</taxon>
        <taxon>Streptophyta</taxon>
        <taxon>Embryophyta</taxon>
        <taxon>Tracheophyta</taxon>
        <taxon>Spermatophyta</taxon>
        <taxon>Magnoliopsida</taxon>
        <taxon>eudicotyledons</taxon>
        <taxon>Gunneridae</taxon>
        <taxon>Pentapetalae</taxon>
        <taxon>rosids</taxon>
        <taxon>fabids</taxon>
        <taxon>Rosales</taxon>
        <taxon>Rosaceae</taxon>
        <taxon>Amygdaloideae</taxon>
        <taxon>Maleae</taxon>
        <taxon>Pyrus</taxon>
    </lineage>
</organism>
<feature type="compositionally biased region" description="Polar residues" evidence="1">
    <location>
        <begin position="10"/>
        <end position="24"/>
    </location>
</feature>
<feature type="compositionally biased region" description="Polar residues" evidence="1">
    <location>
        <begin position="38"/>
        <end position="48"/>
    </location>
</feature>
<comment type="caution">
    <text evidence="2">The sequence shown here is derived from an EMBL/GenBank/DDBJ whole genome shotgun (WGS) entry which is preliminary data.</text>
</comment>
<dbReference type="EMBL" id="SMOL01000160">
    <property type="protein sequence ID" value="KAB2624368.1"/>
    <property type="molecule type" value="Genomic_DNA"/>
</dbReference>
<feature type="region of interest" description="Disordered" evidence="1">
    <location>
        <begin position="1"/>
        <end position="124"/>
    </location>
</feature>
<protein>
    <submittedName>
        <fullName evidence="2">Uncharacterized protein</fullName>
    </submittedName>
</protein>
<reference evidence="2 3" key="3">
    <citation type="submission" date="2019-11" db="EMBL/GenBank/DDBJ databases">
        <title>A de novo genome assembly of a pear dwarfing rootstock.</title>
        <authorList>
            <person name="Wang F."/>
            <person name="Wang J."/>
            <person name="Li S."/>
            <person name="Zhang Y."/>
            <person name="Fang M."/>
            <person name="Ma L."/>
            <person name="Zhao Y."/>
            <person name="Jiang S."/>
        </authorList>
    </citation>
    <scope>NUCLEOTIDE SEQUENCE [LARGE SCALE GENOMIC DNA]</scope>
    <source>
        <strain evidence="2">S2</strain>
        <tissue evidence="2">Leaf</tissue>
    </source>
</reference>
<reference evidence="3" key="2">
    <citation type="submission" date="2019-10" db="EMBL/GenBank/DDBJ databases">
        <title>A de novo genome assembly of a pear dwarfing rootstock.</title>
        <authorList>
            <person name="Wang F."/>
            <person name="Wang J."/>
            <person name="Li S."/>
            <person name="Zhang Y."/>
            <person name="Fang M."/>
            <person name="Ma L."/>
            <person name="Zhao Y."/>
            <person name="Jiang S."/>
        </authorList>
    </citation>
    <scope>NUCLEOTIDE SEQUENCE [LARGE SCALE GENOMIC DNA]</scope>
</reference>
<accession>A0A5N5H9T5</accession>
<reference evidence="2 3" key="1">
    <citation type="submission" date="2019-09" db="EMBL/GenBank/DDBJ databases">
        <authorList>
            <person name="Ou C."/>
        </authorList>
    </citation>
    <scope>NUCLEOTIDE SEQUENCE [LARGE SCALE GENOMIC DNA]</scope>
    <source>
        <strain evidence="2">S2</strain>
        <tissue evidence="2">Leaf</tissue>
    </source>
</reference>